<protein>
    <submittedName>
        <fullName evidence="5">TRAP transporter substrate-binding protein</fullName>
    </submittedName>
</protein>
<dbReference type="RefSeq" id="WP_234252837.1">
    <property type="nucleotide sequence ID" value="NZ_JABFTV010000002.1"/>
</dbReference>
<feature type="signal peptide" evidence="4">
    <location>
        <begin position="1"/>
        <end position="28"/>
    </location>
</feature>
<evidence type="ECO:0000256" key="4">
    <source>
        <dbReference type="SAM" id="SignalP"/>
    </source>
</evidence>
<keyword evidence="3 4" id="KW-0732">Signal</keyword>
<gene>
    <name evidence="5" type="ORF">HOP59_03560</name>
</gene>
<keyword evidence="6" id="KW-1185">Reference proteome</keyword>
<feature type="chain" id="PRO_5046427142" evidence="4">
    <location>
        <begin position="29"/>
        <end position="332"/>
    </location>
</feature>
<dbReference type="InterPro" id="IPR018389">
    <property type="entry name" value="DctP_fam"/>
</dbReference>
<evidence type="ECO:0000256" key="2">
    <source>
        <dbReference type="ARBA" id="ARBA00022448"/>
    </source>
</evidence>
<dbReference type="InterPro" id="IPR038404">
    <property type="entry name" value="TRAP_DctP_sf"/>
</dbReference>
<organism evidence="5 6">
    <name type="scientific">Billgrantia aerodenitrificans</name>
    <dbReference type="NCBI Taxonomy" id="2733483"/>
    <lineage>
        <taxon>Bacteria</taxon>
        <taxon>Pseudomonadati</taxon>
        <taxon>Pseudomonadota</taxon>
        <taxon>Gammaproteobacteria</taxon>
        <taxon>Oceanospirillales</taxon>
        <taxon>Halomonadaceae</taxon>
        <taxon>Billgrantia</taxon>
    </lineage>
</organism>
<accession>A0ABS9AMY2</accession>
<dbReference type="PANTHER" id="PTHR33376">
    <property type="match status" value="1"/>
</dbReference>
<sequence>MYSASERKKHLKSAVVFGLVASFFGASASALAVERATLQLATIASPDNLWYEAAQRFSDGVAERTDGNVKIEIAHSGTTGSVRESVEALQIGANDIVQTVIASLEPYDDIAAIESYPYLFRDADHFLEVFSGSLGDEIYQEISNKTGFTLIGAGYRGAREMASKRPVESVDDLSGLRIRVPEIRIFRKTWEILGASPIPMGSGEVYTGLQQGIIDAVENPLEAHLRSRYHEAADYVVMTGHVHSAYTFLFDNARFESFSPELQEILREEGRNAMEWGSQESLKQIAELEAELERLGVTIIRPNLDEFREKIQPMVDEFPHLAPWVERISADT</sequence>
<dbReference type="Pfam" id="PF03480">
    <property type="entry name" value="DctP"/>
    <property type="match status" value="1"/>
</dbReference>
<proteinExistence type="inferred from homology"/>
<dbReference type="CDD" id="cd13603">
    <property type="entry name" value="PBP2_TRAP_Siap_TeaA_like"/>
    <property type="match status" value="1"/>
</dbReference>
<comment type="caution">
    <text evidence="5">The sequence shown here is derived from an EMBL/GenBank/DDBJ whole genome shotgun (WGS) entry which is preliminary data.</text>
</comment>
<dbReference type="EMBL" id="JABFTV010000002">
    <property type="protein sequence ID" value="MCE8023201.1"/>
    <property type="molecule type" value="Genomic_DNA"/>
</dbReference>
<dbReference type="InterPro" id="IPR004682">
    <property type="entry name" value="TRAP_DctP"/>
</dbReference>
<dbReference type="Proteomes" id="UP001320272">
    <property type="component" value="Unassembled WGS sequence"/>
</dbReference>
<comment type="similarity">
    <text evidence="1">Belongs to the bacterial solute-binding protein 7 family.</text>
</comment>
<evidence type="ECO:0000313" key="6">
    <source>
        <dbReference type="Proteomes" id="UP001320272"/>
    </source>
</evidence>
<dbReference type="NCBIfam" id="TIGR00787">
    <property type="entry name" value="dctP"/>
    <property type="match status" value="1"/>
</dbReference>
<reference evidence="5 6" key="1">
    <citation type="journal article" date="2021" name="Front. Microbiol.">
        <title>Aerobic Denitrification and Heterotrophic Sulfur Oxidation in the Genus Halomonas Revealed by Six Novel Species Characterizations and Genome-Based Analysis.</title>
        <authorList>
            <person name="Wang L."/>
            <person name="Shao Z."/>
        </authorList>
    </citation>
    <scope>NUCLEOTIDE SEQUENCE [LARGE SCALE GENOMIC DNA]</scope>
    <source>
        <strain evidence="5 6">MCCC 1A11058</strain>
    </source>
</reference>
<dbReference type="NCBIfam" id="NF037995">
    <property type="entry name" value="TRAP_S1"/>
    <property type="match status" value="1"/>
</dbReference>
<keyword evidence="2" id="KW-0813">Transport</keyword>
<evidence type="ECO:0000256" key="1">
    <source>
        <dbReference type="ARBA" id="ARBA00009023"/>
    </source>
</evidence>
<evidence type="ECO:0000313" key="5">
    <source>
        <dbReference type="EMBL" id="MCE8023201.1"/>
    </source>
</evidence>
<dbReference type="Gene3D" id="3.40.190.170">
    <property type="entry name" value="Bacterial extracellular solute-binding protein, family 7"/>
    <property type="match status" value="1"/>
</dbReference>
<evidence type="ECO:0000256" key="3">
    <source>
        <dbReference type="ARBA" id="ARBA00022729"/>
    </source>
</evidence>
<name>A0ABS9AMY2_9GAMM</name>
<dbReference type="PANTHER" id="PTHR33376:SF7">
    <property type="entry name" value="C4-DICARBOXYLATE-BINDING PROTEIN DCTB"/>
    <property type="match status" value="1"/>
</dbReference>